<dbReference type="AlphaFoldDB" id="A0A6L9MF37"/>
<dbReference type="SUPFAM" id="SSF46785">
    <property type="entry name" value="Winged helix' DNA-binding domain"/>
    <property type="match status" value="1"/>
</dbReference>
<dbReference type="PANTHER" id="PTHR18964">
    <property type="entry name" value="ROK (REPRESSOR, ORF, KINASE) FAMILY"/>
    <property type="match status" value="1"/>
</dbReference>
<evidence type="ECO:0000313" key="1">
    <source>
        <dbReference type="EMBL" id="NDV86182.1"/>
    </source>
</evidence>
<organism evidence="1 2">
    <name type="scientific">Aurantimonas aggregata</name>
    <dbReference type="NCBI Taxonomy" id="2047720"/>
    <lineage>
        <taxon>Bacteria</taxon>
        <taxon>Pseudomonadati</taxon>
        <taxon>Pseudomonadota</taxon>
        <taxon>Alphaproteobacteria</taxon>
        <taxon>Hyphomicrobiales</taxon>
        <taxon>Aurantimonadaceae</taxon>
        <taxon>Aurantimonas</taxon>
    </lineage>
</organism>
<gene>
    <name evidence="1" type="ORF">GTW51_05645</name>
</gene>
<dbReference type="Pfam" id="PF00480">
    <property type="entry name" value="ROK"/>
    <property type="match status" value="1"/>
</dbReference>
<proteinExistence type="predicted"/>
<sequence>MLAKTDADDVRAHNRHAVIDHLRRTPISTRKAVSEATGLSVSAASAIATALLRAGILEEVDDDGREARRGRPGKALTLAASAANVAIGKVAVGEVSVRFANYAGAVRGEARRECDLSDFGRDEIVAVLLALLREAAGDTPRPAFGKLIVAVQGKTDSGLSRILWSPALKARNLDIAAPLAAATGADVQVFNDCSLMPEAFRWTPDFSGRDFATLFIGFGVGMGLRLGGSTFQGQRSSAVEFGHINHMPGGALCRCGNHGCVEAYAGDYAIWRRAHGQADAVPTRRISDADMHGLAALARDGQGAAATAFEEAGLAIGYGLGRVFTLIDPLPIVFTGSGAHAMDLLEPAIRRGIRESAIDGLGADTAFSIAEDVDQLIFSAATAHALAALDDRFARFAGTEIEEAA</sequence>
<dbReference type="InterPro" id="IPR000600">
    <property type="entry name" value="ROK"/>
</dbReference>
<protein>
    <submittedName>
        <fullName evidence="1">ROK family protein</fullName>
    </submittedName>
</protein>
<dbReference type="SUPFAM" id="SSF53067">
    <property type="entry name" value="Actin-like ATPase domain"/>
    <property type="match status" value="2"/>
</dbReference>
<dbReference type="Proteomes" id="UP000476332">
    <property type="component" value="Unassembled WGS sequence"/>
</dbReference>
<dbReference type="Gene3D" id="3.30.420.40">
    <property type="match status" value="2"/>
</dbReference>
<reference evidence="1 2" key="1">
    <citation type="submission" date="2020-01" db="EMBL/GenBank/DDBJ databases">
        <title>Genomes of bacteria type strains.</title>
        <authorList>
            <person name="Chen J."/>
            <person name="Zhu S."/>
            <person name="Chen J."/>
        </authorList>
    </citation>
    <scope>NUCLEOTIDE SEQUENCE [LARGE SCALE GENOMIC DNA]</scope>
    <source>
        <strain evidence="1 2">KCTC 52919</strain>
    </source>
</reference>
<dbReference type="PANTHER" id="PTHR18964:SF173">
    <property type="entry name" value="GLUCOKINASE"/>
    <property type="match status" value="1"/>
</dbReference>
<name>A0A6L9MF37_9HYPH</name>
<dbReference type="EMBL" id="JAAAMJ010000002">
    <property type="protein sequence ID" value="NDV86182.1"/>
    <property type="molecule type" value="Genomic_DNA"/>
</dbReference>
<dbReference type="InterPro" id="IPR036388">
    <property type="entry name" value="WH-like_DNA-bd_sf"/>
</dbReference>
<accession>A0A6L9MF37</accession>
<comment type="caution">
    <text evidence="1">The sequence shown here is derived from an EMBL/GenBank/DDBJ whole genome shotgun (WGS) entry which is preliminary data.</text>
</comment>
<dbReference type="InterPro" id="IPR036390">
    <property type="entry name" value="WH_DNA-bd_sf"/>
</dbReference>
<dbReference type="RefSeq" id="WP_163042918.1">
    <property type="nucleotide sequence ID" value="NZ_JAAAMJ010000002.1"/>
</dbReference>
<dbReference type="Gene3D" id="1.10.10.10">
    <property type="entry name" value="Winged helix-like DNA-binding domain superfamily/Winged helix DNA-binding domain"/>
    <property type="match status" value="1"/>
</dbReference>
<evidence type="ECO:0000313" key="2">
    <source>
        <dbReference type="Proteomes" id="UP000476332"/>
    </source>
</evidence>
<keyword evidence="2" id="KW-1185">Reference proteome</keyword>
<dbReference type="InterPro" id="IPR043129">
    <property type="entry name" value="ATPase_NBD"/>
</dbReference>